<dbReference type="Proteomes" id="UP000036513">
    <property type="component" value="Unassembled WGS sequence"/>
</dbReference>
<accession>A0A0J6YGR2</accession>
<reference evidence="2 3" key="1">
    <citation type="journal article" date="2015" name="Genome Biol. Evol.">
        <title>Characterization of Three Mycobacterium spp. with Potential Use in Bioremediation by Genome Sequencing and Comparative Genomics.</title>
        <authorList>
            <person name="Das S."/>
            <person name="Pettersson B.M."/>
            <person name="Behra P.R."/>
            <person name="Ramesh M."/>
            <person name="Dasgupta S."/>
            <person name="Bhattacharya A."/>
            <person name="Kirsebom L.A."/>
        </authorList>
    </citation>
    <scope>NUCLEOTIDE SEQUENCE [LARGE SCALE GENOMIC DNA]</scope>
    <source>
        <strain evidence="2 3">DSM 43826</strain>
    </source>
</reference>
<evidence type="ECO:0000313" key="2">
    <source>
        <dbReference type="EMBL" id="KMO72051.1"/>
    </source>
</evidence>
<sequence length="352" mass="35627">MVNLGVQSVVSAGVATILGAAAVIAPVEHRPPTPPLVAGHTTVDVALSAAVIPLPSPAGDRRVAVAVMPKASTATANPIAPQVSTVDLAAFPALGSAIIGVYNAVEPWVAWGFDVAQYAVGWVPVVGWLAPQIGIFYDFGESIVQSVVFNFANWIDGNVTFVEGIGNIARDSWNATVQLGVNELNWILPPLPPWPPIFGGRVATANAEPAAADQLVAEAAPPAQEAARAPEVPTDAPAENESTPQEATPDETAPDEAAPDETAPGDAQEAAVTEDAAHDDVADATGASQDAEATPDADPADTTENTTSDTAEDTTKDTAKDTAKDSGAAAQADNDSAGSDSAGSDSADSGTE</sequence>
<keyword evidence="3" id="KW-1185">Reference proteome</keyword>
<feature type="region of interest" description="Disordered" evidence="1">
    <location>
        <begin position="219"/>
        <end position="352"/>
    </location>
</feature>
<feature type="compositionally biased region" description="Acidic residues" evidence="1">
    <location>
        <begin position="248"/>
        <end position="259"/>
    </location>
</feature>
<proteinExistence type="predicted"/>
<evidence type="ECO:0000256" key="1">
    <source>
        <dbReference type="SAM" id="MobiDB-lite"/>
    </source>
</evidence>
<gene>
    <name evidence="2" type="ORF">MCHLDSM_04200</name>
</gene>
<dbReference type="PATRIC" id="fig|37916.4.peg.4169"/>
<protein>
    <submittedName>
        <fullName evidence="2">Uncharacterized protein</fullName>
    </submittedName>
</protein>
<feature type="compositionally biased region" description="Low complexity" evidence="1">
    <location>
        <begin position="325"/>
        <end position="352"/>
    </location>
</feature>
<feature type="compositionally biased region" description="Low complexity" evidence="1">
    <location>
        <begin position="219"/>
        <end position="231"/>
    </location>
</feature>
<organism evidence="2 3">
    <name type="scientific">Mycolicibacterium chlorophenolicum</name>
    <dbReference type="NCBI Taxonomy" id="37916"/>
    <lineage>
        <taxon>Bacteria</taxon>
        <taxon>Bacillati</taxon>
        <taxon>Actinomycetota</taxon>
        <taxon>Actinomycetes</taxon>
        <taxon>Mycobacteriales</taxon>
        <taxon>Mycobacteriaceae</taxon>
        <taxon>Mycolicibacterium</taxon>
    </lineage>
</organism>
<dbReference type="EMBL" id="JYNL01000048">
    <property type="protein sequence ID" value="KMO72051.1"/>
    <property type="molecule type" value="Genomic_DNA"/>
</dbReference>
<dbReference type="STRING" id="37916.MCHLDSM_04200"/>
<name>A0A0J6YGR2_9MYCO</name>
<dbReference type="RefSeq" id="WP_060937662.1">
    <property type="nucleotide sequence ID" value="NZ_JYNL01000048.1"/>
</dbReference>
<feature type="compositionally biased region" description="Basic and acidic residues" evidence="1">
    <location>
        <begin position="313"/>
        <end position="324"/>
    </location>
</feature>
<comment type="caution">
    <text evidence="2">The sequence shown here is derived from an EMBL/GenBank/DDBJ whole genome shotgun (WGS) entry which is preliminary data.</text>
</comment>
<evidence type="ECO:0000313" key="3">
    <source>
        <dbReference type="Proteomes" id="UP000036513"/>
    </source>
</evidence>
<dbReference type="AlphaFoldDB" id="A0A0J6YGR2"/>